<dbReference type="AlphaFoldDB" id="A0A0P0X4Y7"/>
<gene>
    <name evidence="2" type="ordered locus">Os07g0404900</name>
    <name evidence="2" type="ORF">OSNPB_070404900</name>
</gene>
<name>A0A0P0X4Y7_ORYSJ</name>
<dbReference type="PaxDb" id="39947-A0A0P0X4Y7"/>
<reference evidence="2 3" key="3">
    <citation type="journal article" date="2013" name="Rice">
        <title>Improvement of the Oryza sativa Nipponbare reference genome using next generation sequence and optical map data.</title>
        <authorList>
            <person name="Kawahara Y."/>
            <person name="de la Bastide M."/>
            <person name="Hamilton J.P."/>
            <person name="Kanamori H."/>
            <person name="McCombie W.R."/>
            <person name="Ouyang S."/>
            <person name="Schwartz D.C."/>
            <person name="Tanaka T."/>
            <person name="Wu J."/>
            <person name="Zhou S."/>
            <person name="Childs K.L."/>
            <person name="Davidson R.M."/>
            <person name="Lin H."/>
            <person name="Quesada-Ocampo L."/>
            <person name="Vaillancourt B."/>
            <person name="Sakai H."/>
            <person name="Lee S.S."/>
            <person name="Kim J."/>
            <person name="Numa H."/>
            <person name="Itoh T."/>
            <person name="Buell C.R."/>
            <person name="Matsumoto T."/>
        </authorList>
    </citation>
    <scope>NUCLEOTIDE SEQUENCE [LARGE SCALE GENOMIC DNA]</scope>
    <source>
        <strain evidence="3">cv. Nipponbare</strain>
    </source>
</reference>
<dbReference type="InParanoid" id="A0A0P0X4Y7"/>
<accession>A0A0P0X4Y7</accession>
<evidence type="ECO:0000313" key="2">
    <source>
        <dbReference type="EMBL" id="BAT01088.1"/>
    </source>
</evidence>
<reference evidence="3" key="1">
    <citation type="journal article" date="2005" name="Nature">
        <title>The map-based sequence of the rice genome.</title>
        <authorList>
            <consortium name="International rice genome sequencing project (IRGSP)"/>
            <person name="Matsumoto T."/>
            <person name="Wu J."/>
            <person name="Kanamori H."/>
            <person name="Katayose Y."/>
            <person name="Fujisawa M."/>
            <person name="Namiki N."/>
            <person name="Mizuno H."/>
            <person name="Yamamoto K."/>
            <person name="Antonio B.A."/>
            <person name="Baba T."/>
            <person name="Sakata K."/>
            <person name="Nagamura Y."/>
            <person name="Aoki H."/>
            <person name="Arikawa K."/>
            <person name="Arita K."/>
            <person name="Bito T."/>
            <person name="Chiden Y."/>
            <person name="Fujitsuka N."/>
            <person name="Fukunaka R."/>
            <person name="Hamada M."/>
            <person name="Harada C."/>
            <person name="Hayashi A."/>
            <person name="Hijishita S."/>
            <person name="Honda M."/>
            <person name="Hosokawa S."/>
            <person name="Ichikawa Y."/>
            <person name="Idonuma A."/>
            <person name="Iijima M."/>
            <person name="Ikeda M."/>
            <person name="Ikeno M."/>
            <person name="Ito K."/>
            <person name="Ito S."/>
            <person name="Ito T."/>
            <person name="Ito Y."/>
            <person name="Ito Y."/>
            <person name="Iwabuchi A."/>
            <person name="Kamiya K."/>
            <person name="Karasawa W."/>
            <person name="Kurita K."/>
            <person name="Katagiri S."/>
            <person name="Kikuta A."/>
            <person name="Kobayashi H."/>
            <person name="Kobayashi N."/>
            <person name="Machita K."/>
            <person name="Maehara T."/>
            <person name="Masukawa M."/>
            <person name="Mizubayashi T."/>
            <person name="Mukai Y."/>
            <person name="Nagasaki H."/>
            <person name="Nagata Y."/>
            <person name="Naito S."/>
            <person name="Nakashima M."/>
            <person name="Nakama Y."/>
            <person name="Nakamichi Y."/>
            <person name="Nakamura M."/>
            <person name="Meguro A."/>
            <person name="Negishi M."/>
            <person name="Ohta I."/>
            <person name="Ohta T."/>
            <person name="Okamoto M."/>
            <person name="Ono N."/>
            <person name="Saji S."/>
            <person name="Sakaguchi M."/>
            <person name="Sakai K."/>
            <person name="Shibata M."/>
            <person name="Shimokawa T."/>
            <person name="Song J."/>
            <person name="Takazaki Y."/>
            <person name="Terasawa K."/>
            <person name="Tsugane M."/>
            <person name="Tsuji K."/>
            <person name="Ueda S."/>
            <person name="Waki K."/>
            <person name="Yamagata H."/>
            <person name="Yamamoto M."/>
            <person name="Yamamoto S."/>
            <person name="Yamane H."/>
            <person name="Yoshiki S."/>
            <person name="Yoshihara R."/>
            <person name="Yukawa K."/>
            <person name="Zhong H."/>
            <person name="Yano M."/>
            <person name="Yuan Q."/>
            <person name="Ouyang S."/>
            <person name="Liu J."/>
            <person name="Jones K.M."/>
            <person name="Gansberger K."/>
            <person name="Moffat K."/>
            <person name="Hill J."/>
            <person name="Bera J."/>
            <person name="Fadrosh D."/>
            <person name="Jin S."/>
            <person name="Johri S."/>
            <person name="Kim M."/>
            <person name="Overton L."/>
            <person name="Reardon M."/>
            <person name="Tsitrin T."/>
            <person name="Vuong H."/>
            <person name="Weaver B."/>
            <person name="Ciecko A."/>
            <person name="Tallon L."/>
            <person name="Jackson J."/>
            <person name="Pai G."/>
            <person name="Aken S.V."/>
            <person name="Utterback T."/>
            <person name="Reidmuller S."/>
            <person name="Feldblyum T."/>
            <person name="Hsiao J."/>
            <person name="Zismann V."/>
            <person name="Iobst S."/>
            <person name="de Vazeille A.R."/>
            <person name="Buell C.R."/>
            <person name="Ying K."/>
            <person name="Li Y."/>
            <person name="Lu T."/>
            <person name="Huang Y."/>
            <person name="Zhao Q."/>
            <person name="Feng Q."/>
            <person name="Zhang L."/>
            <person name="Zhu J."/>
            <person name="Weng Q."/>
            <person name="Mu J."/>
            <person name="Lu Y."/>
            <person name="Fan D."/>
            <person name="Liu Y."/>
            <person name="Guan J."/>
            <person name="Zhang Y."/>
            <person name="Yu S."/>
            <person name="Liu X."/>
            <person name="Zhang Y."/>
            <person name="Hong G."/>
            <person name="Han B."/>
            <person name="Choisne N."/>
            <person name="Demange N."/>
            <person name="Orjeda G."/>
            <person name="Samain S."/>
            <person name="Cattolico L."/>
            <person name="Pelletier E."/>
            <person name="Couloux A."/>
            <person name="Segurens B."/>
            <person name="Wincker P."/>
            <person name="D'Hont A."/>
            <person name="Scarpelli C."/>
            <person name="Weissenbach J."/>
            <person name="Salanoubat M."/>
            <person name="Quetier F."/>
            <person name="Yu Y."/>
            <person name="Kim H.R."/>
            <person name="Rambo T."/>
            <person name="Currie J."/>
            <person name="Collura K."/>
            <person name="Luo M."/>
            <person name="Yang T."/>
            <person name="Ammiraju J.S.S."/>
            <person name="Engler F."/>
            <person name="Soderlund C."/>
            <person name="Wing R.A."/>
            <person name="Palmer L.E."/>
            <person name="de la Bastide M."/>
            <person name="Spiegel L."/>
            <person name="Nascimento L."/>
            <person name="Zutavern T."/>
            <person name="O'Shaughnessy A."/>
            <person name="Dike S."/>
            <person name="Dedhia N."/>
            <person name="Preston R."/>
            <person name="Balija V."/>
            <person name="McCombie W.R."/>
            <person name="Chow T."/>
            <person name="Chen H."/>
            <person name="Chung M."/>
            <person name="Chen C."/>
            <person name="Shaw J."/>
            <person name="Wu H."/>
            <person name="Hsiao K."/>
            <person name="Chao Y."/>
            <person name="Chu M."/>
            <person name="Cheng C."/>
            <person name="Hour A."/>
            <person name="Lee P."/>
            <person name="Lin S."/>
            <person name="Lin Y."/>
            <person name="Liou J."/>
            <person name="Liu S."/>
            <person name="Hsing Y."/>
            <person name="Raghuvanshi S."/>
            <person name="Mohanty A."/>
            <person name="Bharti A.K."/>
            <person name="Gaur A."/>
            <person name="Gupta V."/>
            <person name="Kumar D."/>
            <person name="Ravi V."/>
            <person name="Vij S."/>
            <person name="Kapur A."/>
            <person name="Khurana P."/>
            <person name="Khurana P."/>
            <person name="Khurana J.P."/>
            <person name="Tyagi A.K."/>
            <person name="Gaikwad K."/>
            <person name="Singh A."/>
            <person name="Dalal V."/>
            <person name="Srivastava S."/>
            <person name="Dixit A."/>
            <person name="Pal A.K."/>
            <person name="Ghazi I.A."/>
            <person name="Yadav M."/>
            <person name="Pandit A."/>
            <person name="Bhargava A."/>
            <person name="Sureshbabu K."/>
            <person name="Batra K."/>
            <person name="Sharma T.R."/>
            <person name="Mohapatra T."/>
            <person name="Singh N.K."/>
            <person name="Messing J."/>
            <person name="Nelson A.B."/>
            <person name="Fuks G."/>
            <person name="Kavchok S."/>
            <person name="Keizer G."/>
            <person name="Linton E."/>
            <person name="Llaca V."/>
            <person name="Song R."/>
            <person name="Tanyolac B."/>
            <person name="Young S."/>
            <person name="Ho-Il K."/>
            <person name="Hahn J.H."/>
            <person name="Sangsakoo G."/>
            <person name="Vanavichit A."/>
            <person name="de Mattos Luiz.A.T."/>
            <person name="Zimmer P.D."/>
            <person name="Malone G."/>
            <person name="Dellagostin O."/>
            <person name="de Oliveira A.C."/>
            <person name="Bevan M."/>
            <person name="Bancroft I."/>
            <person name="Minx P."/>
            <person name="Cordum H."/>
            <person name="Wilson R."/>
            <person name="Cheng Z."/>
            <person name="Jin W."/>
            <person name="Jiang J."/>
            <person name="Leong S.A."/>
            <person name="Iwama H."/>
            <person name="Gojobori T."/>
            <person name="Itoh T."/>
            <person name="Niimura Y."/>
            <person name="Fujii Y."/>
            <person name="Habara T."/>
            <person name="Sakai H."/>
            <person name="Sato Y."/>
            <person name="Wilson G."/>
            <person name="Kumar K."/>
            <person name="McCouch S."/>
            <person name="Juretic N."/>
            <person name="Hoen D."/>
            <person name="Wright S."/>
            <person name="Bruskiewich R."/>
            <person name="Bureau T."/>
            <person name="Miyao A."/>
            <person name="Hirochika H."/>
            <person name="Nishikawa T."/>
            <person name="Kadowaki K."/>
            <person name="Sugiura M."/>
            <person name="Burr B."/>
            <person name="Sasaki T."/>
        </authorList>
    </citation>
    <scope>NUCLEOTIDE SEQUENCE [LARGE SCALE GENOMIC DNA]</scope>
    <source>
        <strain evidence="3">cv. Nipponbare</strain>
    </source>
</reference>
<evidence type="ECO:0000256" key="1">
    <source>
        <dbReference type="SAM" id="MobiDB-lite"/>
    </source>
</evidence>
<feature type="compositionally biased region" description="Basic and acidic residues" evidence="1">
    <location>
        <begin position="73"/>
        <end position="99"/>
    </location>
</feature>
<evidence type="ECO:0000313" key="3">
    <source>
        <dbReference type="Proteomes" id="UP000059680"/>
    </source>
</evidence>
<dbReference type="Proteomes" id="UP000059680">
    <property type="component" value="Chromosome 7"/>
</dbReference>
<dbReference type="EMBL" id="AP014963">
    <property type="protein sequence ID" value="BAT01088.1"/>
    <property type="molecule type" value="Genomic_DNA"/>
</dbReference>
<feature type="region of interest" description="Disordered" evidence="1">
    <location>
        <begin position="56"/>
        <end position="99"/>
    </location>
</feature>
<protein>
    <submittedName>
        <fullName evidence="2">Os07g0404900 protein</fullName>
    </submittedName>
</protein>
<dbReference type="Gramene" id="Os07t0404900-00">
    <property type="protein sequence ID" value="Os07t0404900-00"/>
    <property type="gene ID" value="Os07g0404900"/>
</dbReference>
<proteinExistence type="predicted"/>
<organism evidence="2 3">
    <name type="scientific">Oryza sativa subsp. japonica</name>
    <name type="common">Rice</name>
    <dbReference type="NCBI Taxonomy" id="39947"/>
    <lineage>
        <taxon>Eukaryota</taxon>
        <taxon>Viridiplantae</taxon>
        <taxon>Streptophyta</taxon>
        <taxon>Embryophyta</taxon>
        <taxon>Tracheophyta</taxon>
        <taxon>Spermatophyta</taxon>
        <taxon>Magnoliopsida</taxon>
        <taxon>Liliopsida</taxon>
        <taxon>Poales</taxon>
        <taxon>Poaceae</taxon>
        <taxon>BOP clade</taxon>
        <taxon>Oryzoideae</taxon>
        <taxon>Oryzeae</taxon>
        <taxon>Oryzinae</taxon>
        <taxon>Oryza</taxon>
        <taxon>Oryza sativa</taxon>
    </lineage>
</organism>
<sequence>MYWRPFCTIVIRAPGGTRFPSIPPLWIPASYPNNSRVDEPDSWRYRKMRKLSSAEVIAPIGAGRRTRGRRRDGKAPEERGEGRGERGEWPRGRNRRRDG</sequence>
<keyword evidence="3" id="KW-1185">Reference proteome</keyword>
<feature type="non-terminal residue" evidence="2">
    <location>
        <position position="1"/>
    </location>
</feature>
<reference evidence="2 3" key="2">
    <citation type="journal article" date="2013" name="Plant Cell Physiol.">
        <title>Rice Annotation Project Database (RAP-DB): an integrative and interactive database for rice genomics.</title>
        <authorList>
            <person name="Sakai H."/>
            <person name="Lee S.S."/>
            <person name="Tanaka T."/>
            <person name="Numa H."/>
            <person name="Kim J."/>
            <person name="Kawahara Y."/>
            <person name="Wakimoto H."/>
            <person name="Yang C.C."/>
            <person name="Iwamoto M."/>
            <person name="Abe T."/>
            <person name="Yamada Y."/>
            <person name="Muto A."/>
            <person name="Inokuchi H."/>
            <person name="Ikemura T."/>
            <person name="Matsumoto T."/>
            <person name="Sasaki T."/>
            <person name="Itoh T."/>
        </authorList>
    </citation>
    <scope>NUCLEOTIDE SEQUENCE [LARGE SCALE GENOMIC DNA]</scope>
    <source>
        <strain evidence="3">cv. Nipponbare</strain>
    </source>
</reference>